<proteinExistence type="predicted"/>
<dbReference type="AlphaFoldDB" id="A0A1U7SIM1"/>
<dbReference type="PANTHER" id="PTHR23411">
    <property type="entry name" value="TAPASIN"/>
    <property type="match status" value="1"/>
</dbReference>
<gene>
    <name evidence="6" type="primary">LOC102378347</name>
</gene>
<feature type="non-terminal residue" evidence="6">
    <location>
        <position position="655"/>
    </location>
</feature>
<evidence type="ECO:0000256" key="2">
    <source>
        <dbReference type="SAM" id="MobiDB-lite"/>
    </source>
</evidence>
<organism evidence="5 6">
    <name type="scientific">Alligator sinensis</name>
    <name type="common">Chinese alligator</name>
    <dbReference type="NCBI Taxonomy" id="38654"/>
    <lineage>
        <taxon>Eukaryota</taxon>
        <taxon>Metazoa</taxon>
        <taxon>Chordata</taxon>
        <taxon>Craniata</taxon>
        <taxon>Vertebrata</taxon>
        <taxon>Euteleostomi</taxon>
        <taxon>Archelosauria</taxon>
        <taxon>Archosauria</taxon>
        <taxon>Crocodylia</taxon>
        <taxon>Alligatoridae</taxon>
        <taxon>Alligatorinae</taxon>
        <taxon>Alligator</taxon>
    </lineage>
</organism>
<dbReference type="SUPFAM" id="SSF48726">
    <property type="entry name" value="Immunoglobulin"/>
    <property type="match status" value="4"/>
</dbReference>
<dbReference type="PROSITE" id="PS50835">
    <property type="entry name" value="IG_LIKE"/>
    <property type="match status" value="4"/>
</dbReference>
<feature type="domain" description="Ig-like" evidence="4">
    <location>
        <begin position="503"/>
        <end position="614"/>
    </location>
</feature>
<dbReference type="SMART" id="SM00407">
    <property type="entry name" value="IGc1"/>
    <property type="match status" value="1"/>
</dbReference>
<dbReference type="InterPro" id="IPR003599">
    <property type="entry name" value="Ig_sub"/>
</dbReference>
<evidence type="ECO:0000256" key="3">
    <source>
        <dbReference type="SAM" id="SignalP"/>
    </source>
</evidence>
<evidence type="ECO:0000313" key="6">
    <source>
        <dbReference type="RefSeq" id="XP_006038500.3"/>
    </source>
</evidence>
<feature type="domain" description="Ig-like" evidence="4">
    <location>
        <begin position="133"/>
        <end position="224"/>
    </location>
</feature>
<evidence type="ECO:0000313" key="5">
    <source>
        <dbReference type="Proteomes" id="UP000189705"/>
    </source>
</evidence>
<protein>
    <submittedName>
        <fullName evidence="6">LOW QUALITY PROTEIN: uncharacterized protein LOC102378347</fullName>
    </submittedName>
</protein>
<dbReference type="InterPro" id="IPR036179">
    <property type="entry name" value="Ig-like_dom_sf"/>
</dbReference>
<dbReference type="KEGG" id="asn:102378347"/>
<evidence type="ECO:0000256" key="1">
    <source>
        <dbReference type="ARBA" id="ARBA00023319"/>
    </source>
</evidence>
<dbReference type="GeneID" id="102378347"/>
<dbReference type="InterPro" id="IPR003597">
    <property type="entry name" value="Ig_C1-set"/>
</dbReference>
<dbReference type="InterPro" id="IPR007110">
    <property type="entry name" value="Ig-like_dom"/>
</dbReference>
<sequence length="655" mass="71314">MGLGAPLLLPLLHPLFLGAAGAMLTLYTAPETRAALGSVALLKCRFNVGRPIDPAVLRVRWLSAAAGPVAQYDQGQGTFEPRLRLSEQELQIGNASLEVQDVAVQDNGTYTCEVAYGTETQMGKTTLWVLAAPRISLDQRMGGAETSLLCHVGGFFPEDMEATLLRDEQVLDGSTRSSPQRNWDGTFSLTLTYTFTPVRSDAGAIFACRVRHPALGQPLVEEFALEVPGSDRTGAAIGAVVAIVLALGAVGASGYCWWQRRGGKAACSVSKVEGPERCRLGQAVTLRCSVEGKIRAHTAVTWERTQGEDRTLIQKDGPGAAPEHQPAFPAPSRLFPGQFPGWTSTQERSKTGLTASLTFTPTVQDHGARVRCLLQPEARDSGEEPERWEIRVWAPPELSGIQVLPRWDPPDQVPFAVHLHGFYPRGIHRIAWSMDGEAWERSEPSDYAENKDGTFSATSVWRGPSRRLARPEQRVRVCVQHGPADPPIEGELSIGDTSLLRPPDVSAISWPQSVTAGRAVTLRCRITGRFPELLGGTWLRRDRGAAHAAARQDSAGHRLLPGQPAPAADGKRFVQEAGLVFTPSVRRDHGAEYTCRVEHVALVQPVAKRSAELQVRAPPDVSGIQVLPRWDPPDQVPFAVRLHGFHPRGIPRIAW</sequence>
<keyword evidence="3" id="KW-0732">Signal</keyword>
<dbReference type="Gene3D" id="2.60.40.10">
    <property type="entry name" value="Immunoglobulins"/>
    <property type="match status" value="5"/>
</dbReference>
<name>A0A1U7SIM1_ALLSI</name>
<dbReference type="RefSeq" id="XP_006038500.3">
    <property type="nucleotide sequence ID" value="XM_006038438.3"/>
</dbReference>
<dbReference type="SMART" id="SM00409">
    <property type="entry name" value="IG"/>
    <property type="match status" value="3"/>
</dbReference>
<dbReference type="Pfam" id="PF07654">
    <property type="entry name" value="C1-set"/>
    <property type="match status" value="1"/>
</dbReference>
<feature type="domain" description="Ig-like" evidence="4">
    <location>
        <begin position="281"/>
        <end position="372"/>
    </location>
</feature>
<dbReference type="InParanoid" id="A0A1U7SIM1"/>
<dbReference type="CDD" id="cd00098">
    <property type="entry name" value="IgC1"/>
    <property type="match status" value="1"/>
</dbReference>
<dbReference type="InterPro" id="IPR050380">
    <property type="entry name" value="Immune_Resp_Modulators"/>
</dbReference>
<keyword evidence="5" id="KW-1185">Reference proteome</keyword>
<feature type="region of interest" description="Disordered" evidence="2">
    <location>
        <begin position="305"/>
        <end position="327"/>
    </location>
</feature>
<accession>A0A1U7SIM1</accession>
<reference evidence="6" key="1">
    <citation type="submission" date="2025-08" db="UniProtKB">
        <authorList>
            <consortium name="RefSeq"/>
        </authorList>
    </citation>
    <scope>IDENTIFICATION</scope>
</reference>
<dbReference type="Pfam" id="PF07686">
    <property type="entry name" value="V-set"/>
    <property type="match status" value="1"/>
</dbReference>
<dbReference type="InterPro" id="IPR003006">
    <property type="entry name" value="Ig/MHC_CS"/>
</dbReference>
<feature type="domain" description="Ig-like" evidence="4">
    <location>
        <begin position="14"/>
        <end position="128"/>
    </location>
</feature>
<dbReference type="FunFam" id="2.60.40.10:FF:001774">
    <property type="entry name" value="Uncharacterized LOC100216153"/>
    <property type="match status" value="1"/>
</dbReference>
<dbReference type="PROSITE" id="PS00290">
    <property type="entry name" value="IG_MHC"/>
    <property type="match status" value="2"/>
</dbReference>
<keyword evidence="1" id="KW-0393">Immunoglobulin domain</keyword>
<evidence type="ECO:0000259" key="4">
    <source>
        <dbReference type="PROSITE" id="PS50835"/>
    </source>
</evidence>
<dbReference type="Proteomes" id="UP000189705">
    <property type="component" value="Unplaced"/>
</dbReference>
<dbReference type="InterPro" id="IPR013106">
    <property type="entry name" value="Ig_V-set"/>
</dbReference>
<dbReference type="InterPro" id="IPR013783">
    <property type="entry name" value="Ig-like_fold"/>
</dbReference>
<dbReference type="STRING" id="38654.A0A1U7SIM1"/>